<evidence type="ECO:0000313" key="3">
    <source>
        <dbReference type="Proteomes" id="UP000327157"/>
    </source>
</evidence>
<dbReference type="AlphaFoldDB" id="A0A5N5F045"/>
<dbReference type="Pfam" id="PF19584">
    <property type="entry name" value="MCAfunc"/>
    <property type="match status" value="1"/>
</dbReference>
<dbReference type="Proteomes" id="UP000327157">
    <property type="component" value="Chromosome 7"/>
</dbReference>
<organism evidence="2 3">
    <name type="scientific">Pyrus ussuriensis x Pyrus communis</name>
    <dbReference type="NCBI Taxonomy" id="2448454"/>
    <lineage>
        <taxon>Eukaryota</taxon>
        <taxon>Viridiplantae</taxon>
        <taxon>Streptophyta</taxon>
        <taxon>Embryophyta</taxon>
        <taxon>Tracheophyta</taxon>
        <taxon>Spermatophyta</taxon>
        <taxon>Magnoliopsida</taxon>
        <taxon>eudicotyledons</taxon>
        <taxon>Gunneridae</taxon>
        <taxon>Pentapetalae</taxon>
        <taxon>rosids</taxon>
        <taxon>fabids</taxon>
        <taxon>Rosales</taxon>
        <taxon>Rosaceae</taxon>
        <taxon>Amygdaloideae</taxon>
        <taxon>Maleae</taxon>
        <taxon>Pyrus</taxon>
    </lineage>
</organism>
<protein>
    <submittedName>
        <fullName evidence="2">Protein MID1-COMPLEMENTING ACTIVITY 1-like</fullName>
    </submittedName>
</protein>
<dbReference type="Gene3D" id="1.20.930.20">
    <property type="entry name" value="Adaptor protein Cbl, N-terminal domain"/>
    <property type="match status" value="1"/>
</dbReference>
<reference evidence="2 3" key="3">
    <citation type="submission" date="2019-11" db="EMBL/GenBank/DDBJ databases">
        <title>A de novo genome assembly of a pear dwarfing rootstock.</title>
        <authorList>
            <person name="Wang F."/>
            <person name="Wang J."/>
            <person name="Li S."/>
            <person name="Zhang Y."/>
            <person name="Fang M."/>
            <person name="Ma L."/>
            <person name="Zhao Y."/>
            <person name="Jiang S."/>
        </authorList>
    </citation>
    <scope>NUCLEOTIDE SEQUENCE [LARGE SCALE GENOMIC DNA]</scope>
    <source>
        <strain evidence="2">S2</strain>
        <tissue evidence="2">Leaf</tissue>
    </source>
</reference>
<dbReference type="PANTHER" id="PTHR46604:SF2">
    <property type="entry name" value="MCAFUNC DOMAIN-CONTAINING PROTEIN"/>
    <property type="match status" value="1"/>
</dbReference>
<dbReference type="GO" id="GO:0007166">
    <property type="term" value="P:cell surface receptor signaling pathway"/>
    <property type="evidence" value="ECO:0007669"/>
    <property type="project" value="InterPro"/>
</dbReference>
<dbReference type="Pfam" id="PF04749">
    <property type="entry name" value="PLAC8"/>
    <property type="match status" value="1"/>
</dbReference>
<reference evidence="3" key="2">
    <citation type="submission" date="2019-10" db="EMBL/GenBank/DDBJ databases">
        <title>A de novo genome assembly of a pear dwarfing rootstock.</title>
        <authorList>
            <person name="Wang F."/>
            <person name="Wang J."/>
            <person name="Li S."/>
            <person name="Zhang Y."/>
            <person name="Fang M."/>
            <person name="Ma L."/>
            <person name="Zhao Y."/>
            <person name="Jiang S."/>
        </authorList>
    </citation>
    <scope>NUCLEOTIDE SEQUENCE [LARGE SCALE GENOMIC DNA]</scope>
</reference>
<dbReference type="NCBIfam" id="TIGR01571">
    <property type="entry name" value="A_thal_Cys_rich"/>
    <property type="match status" value="1"/>
</dbReference>
<dbReference type="InterPro" id="IPR036537">
    <property type="entry name" value="Adaptor_Cbl_N_dom_sf"/>
</dbReference>
<dbReference type="CDD" id="cd21037">
    <property type="entry name" value="MLKL_NTD"/>
    <property type="match status" value="1"/>
</dbReference>
<keyword evidence="3" id="KW-1185">Reference proteome</keyword>
<dbReference type="EMBL" id="SMOL01000781">
    <property type="protein sequence ID" value="KAB2596337.1"/>
    <property type="molecule type" value="Genomic_DNA"/>
</dbReference>
<evidence type="ECO:0000313" key="2">
    <source>
        <dbReference type="EMBL" id="KAB2596337.1"/>
    </source>
</evidence>
<dbReference type="PANTHER" id="PTHR46604">
    <property type="entry name" value="PROTEIN MID1-COMPLEMENTING ACTIVITY 1"/>
    <property type="match status" value="1"/>
</dbReference>
<proteinExistence type="predicted"/>
<dbReference type="InterPro" id="IPR059179">
    <property type="entry name" value="MLKL-like_MCAfunc"/>
</dbReference>
<dbReference type="OrthoDB" id="1152616at2759"/>
<dbReference type="InterPro" id="IPR006461">
    <property type="entry name" value="PLAC_motif_containing"/>
</dbReference>
<gene>
    <name evidence="2" type="ORF">D8674_031787</name>
</gene>
<comment type="caution">
    <text evidence="2">The sequence shown here is derived from an EMBL/GenBank/DDBJ whole genome shotgun (WGS) entry which is preliminary data.</text>
</comment>
<name>A0A5N5F045_9ROSA</name>
<evidence type="ECO:0000259" key="1">
    <source>
        <dbReference type="Pfam" id="PF19584"/>
    </source>
</evidence>
<accession>A0A5N5F045</accession>
<reference evidence="2 3" key="1">
    <citation type="submission" date="2019-09" db="EMBL/GenBank/DDBJ databases">
        <authorList>
            <person name="Ou C."/>
        </authorList>
    </citation>
    <scope>NUCLEOTIDE SEQUENCE [LARGE SCALE GENOMIC DNA]</scope>
    <source>
        <strain evidence="2">S2</strain>
        <tissue evidence="2">Leaf</tissue>
    </source>
</reference>
<sequence>MASSDFAEAPGLDAVSLTTTIASTAQSARTHRHNCQQFAEHVRMVGNLLEKMKSTDFMKLPCTKEPLDGLEKALVKALLLVQGCRDNSCLYMFALGWSVVYQFRQVQAEIDQHVGLLVRPLVSLLHEFRLQNLKESLEAIEEDQRLYTLDEQDMEVHGVVLKPDRTMKDADILERALSRKYPNMAFDEALQEEKEKLNIELQRAITINDPDQCRMIEHLIHVAENVVSGVLPGKKVEKLLVNEPSYVVSGCITNANSIYTGPGFQPENEGRGEWQAELFGCCSEPCLSLKTCIYPCGTFSWIANVVSKGKISREQAASNLIAYSLFGGCCCYACCVRRKLRELFNIEGSCCDDLLTHLMCCCCALVQELRELELRSFEGCHGRKMVPPPFQWMKP</sequence>
<feature type="domain" description="MCAfunc" evidence="1">
    <location>
        <begin position="20"/>
        <end position="163"/>
    </location>
</feature>
<dbReference type="InterPro" id="IPR045766">
    <property type="entry name" value="MCAfunc"/>
</dbReference>